<proteinExistence type="predicted"/>
<keyword evidence="1" id="KW-0175">Coiled coil</keyword>
<dbReference type="RefSeq" id="WP_283174370.1">
    <property type="nucleotide sequence ID" value="NZ_JAPNOA010000039.1"/>
</dbReference>
<evidence type="ECO:0000256" key="3">
    <source>
        <dbReference type="SAM" id="Phobius"/>
    </source>
</evidence>
<dbReference type="EMBL" id="JAPNOA010000039">
    <property type="protein sequence ID" value="MCY0966159.1"/>
    <property type="molecule type" value="Genomic_DNA"/>
</dbReference>
<gene>
    <name evidence="4" type="ORF">OUO13_13275</name>
</gene>
<evidence type="ECO:0000313" key="4">
    <source>
        <dbReference type="EMBL" id="MCY0966159.1"/>
    </source>
</evidence>
<protein>
    <submittedName>
        <fullName evidence="4">Uncharacterized protein</fullName>
    </submittedName>
</protein>
<feature type="coiled-coil region" evidence="1">
    <location>
        <begin position="101"/>
        <end position="152"/>
    </location>
</feature>
<evidence type="ECO:0000256" key="1">
    <source>
        <dbReference type="SAM" id="Coils"/>
    </source>
</evidence>
<dbReference type="Proteomes" id="UP001150830">
    <property type="component" value="Unassembled WGS sequence"/>
</dbReference>
<keyword evidence="3" id="KW-1133">Transmembrane helix</keyword>
<name>A0A9X3ITR1_9GAMM</name>
<keyword evidence="3" id="KW-0812">Transmembrane</keyword>
<sequence length="232" mass="25355">MTRTLINRLPAALLLVGGITLLQLHASDYWTQHAGQTGLLWSLMIEGAAMWLWAARSLGKNALALVASVLALSAPLYQLGQPVYADWQQTQQQTLLVQQQIDQQQQAITRLEAKGTTYQQNSVKRDGWAKLIEQTETQIQTAEADRNRLQAQLTGMQTGADLTALVPIAMTAMGLLLIQALVILTTRTVFAPLPDQRHSGLAPESIDSNPIGATPRKKSTANRWSLTQPLAA</sequence>
<dbReference type="AlphaFoldDB" id="A0A9X3ITR1"/>
<evidence type="ECO:0000256" key="2">
    <source>
        <dbReference type="SAM" id="MobiDB-lite"/>
    </source>
</evidence>
<reference evidence="4" key="1">
    <citation type="submission" date="2022-11" db="EMBL/GenBank/DDBJ databases">
        <title>Parathalassolutuus dongxingensis gen. nov., sp. nov., a novel member of family Oceanospirillaceae isolated from a coastal shrimp pond in Guangxi, China.</title>
        <authorList>
            <person name="Chen H."/>
        </authorList>
    </citation>
    <scope>NUCLEOTIDE SEQUENCE</scope>
    <source>
        <strain evidence="4">G-43</strain>
    </source>
</reference>
<comment type="caution">
    <text evidence="4">The sequence shown here is derived from an EMBL/GenBank/DDBJ whole genome shotgun (WGS) entry which is preliminary data.</text>
</comment>
<feature type="compositionally biased region" description="Polar residues" evidence="2">
    <location>
        <begin position="221"/>
        <end position="232"/>
    </location>
</feature>
<accession>A0A9X3ITR1</accession>
<feature type="transmembrane region" description="Helical" evidence="3">
    <location>
        <begin position="36"/>
        <end position="55"/>
    </location>
</feature>
<feature type="region of interest" description="Disordered" evidence="2">
    <location>
        <begin position="194"/>
        <end position="232"/>
    </location>
</feature>
<keyword evidence="5" id="KW-1185">Reference proteome</keyword>
<feature type="transmembrane region" description="Helical" evidence="3">
    <location>
        <begin position="62"/>
        <end position="80"/>
    </location>
</feature>
<keyword evidence="3" id="KW-0472">Membrane</keyword>
<evidence type="ECO:0000313" key="5">
    <source>
        <dbReference type="Proteomes" id="UP001150830"/>
    </source>
</evidence>
<feature type="transmembrane region" description="Helical" evidence="3">
    <location>
        <begin position="164"/>
        <end position="184"/>
    </location>
</feature>
<organism evidence="4 5">
    <name type="scientific">Parathalassolituus penaei</name>
    <dbReference type="NCBI Taxonomy" id="2997323"/>
    <lineage>
        <taxon>Bacteria</taxon>
        <taxon>Pseudomonadati</taxon>
        <taxon>Pseudomonadota</taxon>
        <taxon>Gammaproteobacteria</taxon>
        <taxon>Oceanospirillales</taxon>
        <taxon>Oceanospirillaceae</taxon>
        <taxon>Parathalassolituus</taxon>
    </lineage>
</organism>